<dbReference type="InterPro" id="IPR052919">
    <property type="entry name" value="TA_system_RNase"/>
</dbReference>
<feature type="domain" description="PIN" evidence="1">
    <location>
        <begin position="5"/>
        <end position="127"/>
    </location>
</feature>
<dbReference type="SUPFAM" id="SSF88723">
    <property type="entry name" value="PIN domain-like"/>
    <property type="match status" value="1"/>
</dbReference>
<dbReference type="AlphaFoldDB" id="A0A3B0SXK1"/>
<dbReference type="InterPro" id="IPR029060">
    <property type="entry name" value="PIN-like_dom_sf"/>
</dbReference>
<evidence type="ECO:0000259" key="1">
    <source>
        <dbReference type="Pfam" id="PF01850"/>
    </source>
</evidence>
<name>A0A3B0SXK1_9ZZZZ</name>
<dbReference type="InterPro" id="IPR041705">
    <property type="entry name" value="PIN_Sll0205"/>
</dbReference>
<dbReference type="PANTHER" id="PTHR36173:SF1">
    <property type="entry name" value="RIBONUCLEASE VAPC22"/>
    <property type="match status" value="1"/>
</dbReference>
<accession>A0A3B0SXK1</accession>
<sequence>MARFLLDTCAIIWTGSGNSLSADAEGAINTAHENGDKVSASPFSAWELGLLVARNRLPLPLPPDVWFNTYLDRSGVILADLSVDTFVASSFLPDTPPNDPADRIIIATARAHGMTIVTRDKKILDYAQKGHVMAIAC</sequence>
<evidence type="ECO:0000313" key="2">
    <source>
        <dbReference type="EMBL" id="VAV99485.1"/>
    </source>
</evidence>
<proteinExistence type="predicted"/>
<dbReference type="EMBL" id="UOEG01000193">
    <property type="protein sequence ID" value="VAV99485.1"/>
    <property type="molecule type" value="Genomic_DNA"/>
</dbReference>
<protein>
    <recommendedName>
        <fullName evidence="1">PIN domain-containing protein</fullName>
    </recommendedName>
</protein>
<dbReference type="PANTHER" id="PTHR36173">
    <property type="entry name" value="RIBONUCLEASE VAPC16-RELATED"/>
    <property type="match status" value="1"/>
</dbReference>
<dbReference type="Gene3D" id="3.40.50.1010">
    <property type="entry name" value="5'-nuclease"/>
    <property type="match status" value="1"/>
</dbReference>
<gene>
    <name evidence="2" type="ORF">MNBD_ALPHA07-869</name>
</gene>
<reference evidence="2" key="1">
    <citation type="submission" date="2018-06" db="EMBL/GenBank/DDBJ databases">
        <authorList>
            <person name="Zhirakovskaya E."/>
        </authorList>
    </citation>
    <scope>NUCLEOTIDE SEQUENCE</scope>
</reference>
<organism evidence="2">
    <name type="scientific">hydrothermal vent metagenome</name>
    <dbReference type="NCBI Taxonomy" id="652676"/>
    <lineage>
        <taxon>unclassified sequences</taxon>
        <taxon>metagenomes</taxon>
        <taxon>ecological metagenomes</taxon>
    </lineage>
</organism>
<dbReference type="InterPro" id="IPR002716">
    <property type="entry name" value="PIN_dom"/>
</dbReference>
<dbReference type="Pfam" id="PF01850">
    <property type="entry name" value="PIN"/>
    <property type="match status" value="1"/>
</dbReference>
<dbReference type="CDD" id="cd09872">
    <property type="entry name" value="PIN_Sll0205-like"/>
    <property type="match status" value="1"/>
</dbReference>